<dbReference type="GO" id="GO:0005794">
    <property type="term" value="C:Golgi apparatus"/>
    <property type="evidence" value="ECO:0007669"/>
    <property type="project" value="UniProtKB-ARBA"/>
</dbReference>
<dbReference type="AlphaFoldDB" id="A0A426YTL9"/>
<proteinExistence type="inferred from homology"/>
<feature type="domain" description="Trichome birefringence-like C-terminal" evidence="6">
    <location>
        <begin position="15"/>
        <end position="289"/>
    </location>
</feature>
<dbReference type="GO" id="GO:0045492">
    <property type="term" value="P:xylan biosynthetic process"/>
    <property type="evidence" value="ECO:0007669"/>
    <property type="project" value="TreeGrafter"/>
</dbReference>
<accession>A0A426YTL9</accession>
<dbReference type="Proteomes" id="UP000287651">
    <property type="component" value="Unassembled WGS sequence"/>
</dbReference>
<comment type="similarity">
    <text evidence="2">Belongs to the PC-esterase family. TBL subfamily.</text>
</comment>
<evidence type="ECO:0000256" key="4">
    <source>
        <dbReference type="ARBA" id="ARBA00022989"/>
    </source>
</evidence>
<dbReference type="Pfam" id="PF13839">
    <property type="entry name" value="PC-Esterase"/>
    <property type="match status" value="1"/>
</dbReference>
<name>A0A426YTL9_ENSVE</name>
<dbReference type="GO" id="GO:0016020">
    <property type="term" value="C:membrane"/>
    <property type="evidence" value="ECO:0007669"/>
    <property type="project" value="UniProtKB-SubCell"/>
</dbReference>
<comment type="subcellular location">
    <subcellularLocation>
        <location evidence="1">Membrane</location>
    </subcellularLocation>
</comment>
<dbReference type="PANTHER" id="PTHR13533">
    <property type="entry name" value="N-ACETYLNEURAMINATE 9-O-ACETYLTRANSFERASE"/>
    <property type="match status" value="1"/>
</dbReference>
<organism evidence="7 8">
    <name type="scientific">Ensete ventricosum</name>
    <name type="common">Abyssinian banana</name>
    <name type="synonym">Musa ensete</name>
    <dbReference type="NCBI Taxonomy" id="4639"/>
    <lineage>
        <taxon>Eukaryota</taxon>
        <taxon>Viridiplantae</taxon>
        <taxon>Streptophyta</taxon>
        <taxon>Embryophyta</taxon>
        <taxon>Tracheophyta</taxon>
        <taxon>Spermatophyta</taxon>
        <taxon>Magnoliopsida</taxon>
        <taxon>Liliopsida</taxon>
        <taxon>Zingiberales</taxon>
        <taxon>Musaceae</taxon>
        <taxon>Ensete</taxon>
    </lineage>
</organism>
<dbReference type="PANTHER" id="PTHR13533:SF32">
    <property type="entry name" value="PROTEIN TRICHOME BIREFRINGENCE-LIKE 14"/>
    <property type="match status" value="1"/>
</dbReference>
<evidence type="ECO:0000313" key="7">
    <source>
        <dbReference type="EMBL" id="RRT55080.1"/>
    </source>
</evidence>
<sequence length="291" mass="32549">MLVIIQSIAHAFSVSRMQDRTIALVGDSLGRQQFQSLMCMITGGRKDPRVKDVGKEYGFTKARKTVRPSGWAYRFLETNTTILYHWSASLCELEPLNVSDPATNYAMHLDRPANFLSKYLHRFDVLVLNTGHHWNREKFRANRWEMYVDGKKNTNTKLAAIGDAKNLTIHSVVKWLDSRLPHLPHLKAFLRTVSPRHFVNGEWNSGGSCGNTVPLAAGSEVSQDGSGDPVAEAAVRGTAVKLLGVTALSLLRDEGHISRYGIKASQGRHDCLHWCLPGVPDTWNEILYSQI</sequence>
<evidence type="ECO:0000256" key="5">
    <source>
        <dbReference type="ARBA" id="ARBA00023136"/>
    </source>
</evidence>
<keyword evidence="5" id="KW-0472">Membrane</keyword>
<dbReference type="InterPro" id="IPR026057">
    <property type="entry name" value="TBL_C"/>
</dbReference>
<dbReference type="GO" id="GO:0009834">
    <property type="term" value="P:plant-type secondary cell wall biogenesis"/>
    <property type="evidence" value="ECO:0007669"/>
    <property type="project" value="TreeGrafter"/>
</dbReference>
<comment type="caution">
    <text evidence="7">The sequence shown here is derived from an EMBL/GenBank/DDBJ whole genome shotgun (WGS) entry which is preliminary data.</text>
</comment>
<keyword evidence="4" id="KW-1133">Transmembrane helix</keyword>
<evidence type="ECO:0000313" key="8">
    <source>
        <dbReference type="Proteomes" id="UP000287651"/>
    </source>
</evidence>
<evidence type="ECO:0000256" key="1">
    <source>
        <dbReference type="ARBA" id="ARBA00004370"/>
    </source>
</evidence>
<evidence type="ECO:0000256" key="3">
    <source>
        <dbReference type="ARBA" id="ARBA00022692"/>
    </source>
</evidence>
<dbReference type="GO" id="GO:0016407">
    <property type="term" value="F:acetyltransferase activity"/>
    <property type="evidence" value="ECO:0007669"/>
    <property type="project" value="TreeGrafter"/>
</dbReference>
<reference evidence="7 8" key="1">
    <citation type="journal article" date="2014" name="Agronomy (Basel)">
        <title>A Draft Genome Sequence for Ensete ventricosum, the Drought-Tolerant Tree Against Hunger.</title>
        <authorList>
            <person name="Harrison J."/>
            <person name="Moore K.A."/>
            <person name="Paszkiewicz K."/>
            <person name="Jones T."/>
            <person name="Grant M."/>
            <person name="Ambacheew D."/>
            <person name="Muzemil S."/>
            <person name="Studholme D.J."/>
        </authorList>
    </citation>
    <scope>NUCLEOTIDE SEQUENCE [LARGE SCALE GENOMIC DNA]</scope>
</reference>
<evidence type="ECO:0000259" key="6">
    <source>
        <dbReference type="Pfam" id="PF13839"/>
    </source>
</evidence>
<evidence type="ECO:0000256" key="2">
    <source>
        <dbReference type="ARBA" id="ARBA00007727"/>
    </source>
</evidence>
<dbReference type="EMBL" id="AMZH03010258">
    <property type="protein sequence ID" value="RRT55080.1"/>
    <property type="molecule type" value="Genomic_DNA"/>
</dbReference>
<gene>
    <name evidence="7" type="ORF">B296_00041129</name>
</gene>
<protein>
    <recommendedName>
        <fullName evidence="6">Trichome birefringence-like C-terminal domain-containing protein</fullName>
    </recommendedName>
</protein>
<dbReference type="GO" id="GO:0010411">
    <property type="term" value="P:xyloglucan metabolic process"/>
    <property type="evidence" value="ECO:0007669"/>
    <property type="project" value="TreeGrafter"/>
</dbReference>
<keyword evidence="3" id="KW-0812">Transmembrane</keyword>